<accession>A0A928VHB1</accession>
<keyword evidence="4" id="KW-1185">Reference proteome</keyword>
<gene>
    <name evidence="3" type="ORF">IQ266_02420</name>
</gene>
<dbReference type="PANTHER" id="PTHR12558">
    <property type="entry name" value="CELL DIVISION CYCLE 16,23,27"/>
    <property type="match status" value="1"/>
</dbReference>
<dbReference type="Proteomes" id="UP000625316">
    <property type="component" value="Unassembled WGS sequence"/>
</dbReference>
<dbReference type="Pfam" id="PF13414">
    <property type="entry name" value="TPR_11"/>
    <property type="match status" value="1"/>
</dbReference>
<dbReference type="PANTHER" id="PTHR12558:SF13">
    <property type="entry name" value="CELL DIVISION CYCLE PROTEIN 27 HOMOLOG"/>
    <property type="match status" value="1"/>
</dbReference>
<evidence type="ECO:0000313" key="3">
    <source>
        <dbReference type="EMBL" id="MBE9028611.1"/>
    </source>
</evidence>
<sequence length="307" mass="34628">MPAFAQLKPYFRSAQRLAPALILALFNLSATAPIARAQIYAPYLPSIDDQRLEQDANLLMEEARQLAQLPQQRRLAILRAKLATQLAPRNPDSWAILGGIYLLDNQAKASITALEKAKALAPKEPVVWFRLGSAYFQTKEYEKAISSLQTGLKIKPNIPSAMFDLGNAYLLNEEIPKAIEIYQKAYAQDSAFWFPLNNIGLIRYKQGDFDDAIRLWRACIAIDSREAEPKLALAAALYSKKGERFQAIRLASEAVKLNLRYSEPQYMRDNLWSEELIADTIKILEHPIVKAAIVKAQEAQSNIRTLR</sequence>
<keyword evidence="1" id="KW-0802">TPR repeat</keyword>
<dbReference type="InterPro" id="IPR019734">
    <property type="entry name" value="TPR_rpt"/>
</dbReference>
<dbReference type="EMBL" id="JADEXQ010000005">
    <property type="protein sequence ID" value="MBE9028611.1"/>
    <property type="molecule type" value="Genomic_DNA"/>
</dbReference>
<evidence type="ECO:0000256" key="1">
    <source>
        <dbReference type="PROSITE-ProRule" id="PRU00339"/>
    </source>
</evidence>
<dbReference type="SMART" id="SM00028">
    <property type="entry name" value="TPR"/>
    <property type="match status" value="4"/>
</dbReference>
<feature type="repeat" description="TPR" evidence="1">
    <location>
        <begin position="125"/>
        <end position="158"/>
    </location>
</feature>
<organism evidence="3 4">
    <name type="scientific">Romeriopsis navalis LEGE 11480</name>
    <dbReference type="NCBI Taxonomy" id="2777977"/>
    <lineage>
        <taxon>Bacteria</taxon>
        <taxon>Bacillati</taxon>
        <taxon>Cyanobacteriota</taxon>
        <taxon>Cyanophyceae</taxon>
        <taxon>Leptolyngbyales</taxon>
        <taxon>Leptolyngbyaceae</taxon>
        <taxon>Romeriopsis</taxon>
        <taxon>Romeriopsis navalis</taxon>
    </lineage>
</organism>
<feature type="signal peptide" evidence="2">
    <location>
        <begin position="1"/>
        <end position="37"/>
    </location>
</feature>
<dbReference type="AlphaFoldDB" id="A0A928VHB1"/>
<comment type="caution">
    <text evidence="3">The sequence shown here is derived from an EMBL/GenBank/DDBJ whole genome shotgun (WGS) entry which is preliminary data.</text>
</comment>
<proteinExistence type="predicted"/>
<evidence type="ECO:0000256" key="2">
    <source>
        <dbReference type="SAM" id="SignalP"/>
    </source>
</evidence>
<keyword evidence="2" id="KW-0732">Signal</keyword>
<dbReference type="RefSeq" id="WP_264323436.1">
    <property type="nucleotide sequence ID" value="NZ_JADEXQ010000005.1"/>
</dbReference>
<dbReference type="SUPFAM" id="SSF48452">
    <property type="entry name" value="TPR-like"/>
    <property type="match status" value="1"/>
</dbReference>
<feature type="chain" id="PRO_5037297178" evidence="2">
    <location>
        <begin position="38"/>
        <end position="307"/>
    </location>
</feature>
<dbReference type="InterPro" id="IPR011990">
    <property type="entry name" value="TPR-like_helical_dom_sf"/>
</dbReference>
<dbReference type="Gene3D" id="1.25.40.10">
    <property type="entry name" value="Tetratricopeptide repeat domain"/>
    <property type="match status" value="2"/>
</dbReference>
<dbReference type="PROSITE" id="PS50005">
    <property type="entry name" value="TPR"/>
    <property type="match status" value="2"/>
</dbReference>
<feature type="repeat" description="TPR" evidence="1">
    <location>
        <begin position="159"/>
        <end position="192"/>
    </location>
</feature>
<evidence type="ECO:0000313" key="4">
    <source>
        <dbReference type="Proteomes" id="UP000625316"/>
    </source>
</evidence>
<reference evidence="3" key="1">
    <citation type="submission" date="2020-10" db="EMBL/GenBank/DDBJ databases">
        <authorList>
            <person name="Castelo-Branco R."/>
            <person name="Eusebio N."/>
            <person name="Adriana R."/>
            <person name="Vieira A."/>
            <person name="Brugerolle De Fraissinette N."/>
            <person name="Rezende De Castro R."/>
            <person name="Schneider M.P."/>
            <person name="Vasconcelos V."/>
            <person name="Leao P.N."/>
        </authorList>
    </citation>
    <scope>NUCLEOTIDE SEQUENCE</scope>
    <source>
        <strain evidence="3">LEGE 11480</strain>
    </source>
</reference>
<protein>
    <submittedName>
        <fullName evidence="3">Tetratricopeptide repeat protein</fullName>
    </submittedName>
</protein>
<dbReference type="PROSITE" id="PS50293">
    <property type="entry name" value="TPR_REGION"/>
    <property type="match status" value="1"/>
</dbReference>
<name>A0A928VHB1_9CYAN</name>